<evidence type="ECO:0000256" key="1">
    <source>
        <dbReference type="SAM" id="Phobius"/>
    </source>
</evidence>
<protein>
    <submittedName>
        <fullName evidence="2">Unannotated protein</fullName>
    </submittedName>
</protein>
<sequence>MSDKTFVMYAASYDSQQDALHDLKALKEIKSSGEIRDLTAAVVSKNDKGKLHVHETTHAGKVAAGLGVVAGAIIGAVFPPAGIAVISAAVGGAAGVGVVAGAIGHFASGISRKDMKELGEYLDAGEAALLAVAVDAVGSAVADLEKGLDKAANIAGE</sequence>
<feature type="transmembrane region" description="Helical" evidence="1">
    <location>
        <begin position="84"/>
        <end position="107"/>
    </location>
</feature>
<feature type="transmembrane region" description="Helical" evidence="1">
    <location>
        <begin position="58"/>
        <end position="78"/>
    </location>
</feature>
<proteinExistence type="predicted"/>
<evidence type="ECO:0000313" key="2">
    <source>
        <dbReference type="EMBL" id="CAB4744253.1"/>
    </source>
</evidence>
<keyword evidence="1" id="KW-0812">Transmembrane</keyword>
<gene>
    <name evidence="2" type="ORF">UFOPK2809_00537</name>
</gene>
<keyword evidence="1" id="KW-1133">Transmembrane helix</keyword>
<reference evidence="2" key="1">
    <citation type="submission" date="2020-05" db="EMBL/GenBank/DDBJ databases">
        <authorList>
            <person name="Chiriac C."/>
            <person name="Salcher M."/>
            <person name="Ghai R."/>
            <person name="Kavagutti S V."/>
        </authorList>
    </citation>
    <scope>NUCLEOTIDE SEQUENCE</scope>
</reference>
<accession>A0A6J6TBL5</accession>
<organism evidence="2">
    <name type="scientific">freshwater metagenome</name>
    <dbReference type="NCBI Taxonomy" id="449393"/>
    <lineage>
        <taxon>unclassified sequences</taxon>
        <taxon>metagenomes</taxon>
        <taxon>ecological metagenomes</taxon>
    </lineage>
</organism>
<dbReference type="AlphaFoldDB" id="A0A6J6TBL5"/>
<name>A0A6J6TBL5_9ZZZZ</name>
<dbReference type="EMBL" id="CAEZZA010000055">
    <property type="protein sequence ID" value="CAB4744253.1"/>
    <property type="molecule type" value="Genomic_DNA"/>
</dbReference>
<keyword evidence="1" id="KW-0472">Membrane</keyword>